<feature type="transmembrane region" description="Helical" evidence="1">
    <location>
        <begin position="155"/>
        <end position="177"/>
    </location>
</feature>
<keyword evidence="1" id="KW-1133">Transmembrane helix</keyword>
<name>A0ABV3TWH9_9GAMM</name>
<feature type="transmembrane region" description="Helical" evidence="1">
    <location>
        <begin position="76"/>
        <end position="95"/>
    </location>
</feature>
<organism evidence="2 3">
    <name type="scientific">Zhongshania arctica</name>
    <dbReference type="NCBI Taxonomy" id="3238302"/>
    <lineage>
        <taxon>Bacteria</taxon>
        <taxon>Pseudomonadati</taxon>
        <taxon>Pseudomonadota</taxon>
        <taxon>Gammaproteobacteria</taxon>
        <taxon>Cellvibrionales</taxon>
        <taxon>Spongiibacteraceae</taxon>
        <taxon>Zhongshania</taxon>
    </lineage>
</organism>
<dbReference type="EMBL" id="JBFRYB010000001">
    <property type="protein sequence ID" value="MEX1665564.1"/>
    <property type="molecule type" value="Genomic_DNA"/>
</dbReference>
<dbReference type="Proteomes" id="UP001557484">
    <property type="component" value="Unassembled WGS sequence"/>
</dbReference>
<accession>A0ABV3TWH9</accession>
<feature type="transmembrane region" description="Helical" evidence="1">
    <location>
        <begin position="20"/>
        <end position="41"/>
    </location>
</feature>
<keyword evidence="1" id="KW-0812">Transmembrane</keyword>
<protein>
    <recommendedName>
        <fullName evidence="4">DUF2269 domain-containing protein</fullName>
    </recommendedName>
</protein>
<reference evidence="2 3" key="1">
    <citation type="journal article" date="2011" name="Int. J. Syst. Evol. Microbiol.">
        <title>Zhongshania antarctica gen. nov., sp. nov. and Zhongshania guokunii sp. nov., gammaproteobacteria respectively isolated from coastal attached (fast) ice and surface seawater of the Antarctic.</title>
        <authorList>
            <person name="Li H.J."/>
            <person name="Zhang X.Y."/>
            <person name="Chen C.X."/>
            <person name="Zhang Y.J."/>
            <person name="Gao Z.M."/>
            <person name="Yu Y."/>
            <person name="Chen X.L."/>
            <person name="Chen B."/>
            <person name="Zhang Y.Z."/>
        </authorList>
    </citation>
    <scope>NUCLEOTIDE SEQUENCE [LARGE SCALE GENOMIC DNA]</scope>
    <source>
        <strain evidence="2 3">R06B22</strain>
    </source>
</reference>
<dbReference type="RefSeq" id="WP_368375667.1">
    <property type="nucleotide sequence ID" value="NZ_JBFRYB010000001.1"/>
</dbReference>
<proteinExistence type="predicted"/>
<keyword evidence="3" id="KW-1185">Reference proteome</keyword>
<gene>
    <name evidence="2" type="ORF">AB4875_08680</name>
</gene>
<comment type="caution">
    <text evidence="2">The sequence shown here is derived from an EMBL/GenBank/DDBJ whole genome shotgun (WGS) entry which is preliminary data.</text>
</comment>
<feature type="transmembrane region" description="Helical" evidence="1">
    <location>
        <begin position="101"/>
        <end position="122"/>
    </location>
</feature>
<evidence type="ECO:0000313" key="2">
    <source>
        <dbReference type="EMBL" id="MEX1665564.1"/>
    </source>
</evidence>
<sequence>MSMDTLSQWLASHYIHIKFIHISFATLWLWSTSVAYLNYLVPVLRAWQADPDDIDSIKKRNWAMERFDDGVILEHTAFPAVLISGLALLLISGWGPQSYWLAMKLTIVVLVFLPIECLDYWLSHFGGNKAKIRRSLPDGDSFNSPHYELAIHRHWWFLIVTTPVIAIGGMTVLYLAIVKPM</sequence>
<keyword evidence="1" id="KW-0472">Membrane</keyword>
<evidence type="ECO:0008006" key="4">
    <source>
        <dbReference type="Google" id="ProtNLM"/>
    </source>
</evidence>
<evidence type="ECO:0000256" key="1">
    <source>
        <dbReference type="SAM" id="Phobius"/>
    </source>
</evidence>
<evidence type="ECO:0000313" key="3">
    <source>
        <dbReference type="Proteomes" id="UP001557484"/>
    </source>
</evidence>